<keyword evidence="1" id="KW-0472">Membrane</keyword>
<evidence type="ECO:0000313" key="3">
    <source>
        <dbReference type="Proteomes" id="UP000702544"/>
    </source>
</evidence>
<keyword evidence="1" id="KW-1133">Transmembrane helix</keyword>
<evidence type="ECO:0000256" key="1">
    <source>
        <dbReference type="SAM" id="Phobius"/>
    </source>
</evidence>
<protein>
    <submittedName>
        <fullName evidence="2">Uncharacterized protein</fullName>
    </submittedName>
</protein>
<name>A0AAE5CD73_9BACT</name>
<reference evidence="2 3" key="1">
    <citation type="submission" date="2020-01" db="EMBL/GenBank/DDBJ databases">
        <title>Genomes assembled from Gulf of Kutch pelagic sediment metagenomes.</title>
        <authorList>
            <person name="Chandrashekar M."/>
            <person name="Mahajan M.S."/>
            <person name="Dave K.J."/>
            <person name="Vatsa P."/>
            <person name="Nathani N.M."/>
        </authorList>
    </citation>
    <scope>NUCLEOTIDE SEQUENCE [LARGE SCALE GENOMIC DNA]</scope>
    <source>
        <strain evidence="2">KS3-K002</strain>
    </source>
</reference>
<accession>A0AAE5CD73</accession>
<dbReference type="AlphaFoldDB" id="A0AAE5CD73"/>
<keyword evidence="1" id="KW-0812">Transmembrane</keyword>
<proteinExistence type="predicted"/>
<organism evidence="2 3">
    <name type="scientific">Candidatus Kutchimonas denitrificans</name>
    <dbReference type="NCBI Taxonomy" id="3056748"/>
    <lineage>
        <taxon>Bacteria</taxon>
        <taxon>Pseudomonadati</taxon>
        <taxon>Gemmatimonadota</taxon>
        <taxon>Gemmatimonadia</taxon>
        <taxon>Candidatus Palauibacterales</taxon>
        <taxon>Candidatus Palauibacteraceae</taxon>
        <taxon>Candidatus Kutchimonas</taxon>
    </lineage>
</organism>
<evidence type="ECO:0000313" key="2">
    <source>
        <dbReference type="EMBL" id="NIR76740.1"/>
    </source>
</evidence>
<gene>
    <name evidence="2" type="ORF">GWO12_16815</name>
</gene>
<feature type="transmembrane region" description="Helical" evidence="1">
    <location>
        <begin position="6"/>
        <end position="28"/>
    </location>
</feature>
<sequence length="63" mass="6973">MTHTLAFLAGYTFGCVCMLGVVLAVMGAEEEPDGWEKLMEDVEDAGEIGEAFRQQWEALSPYE</sequence>
<dbReference type="Proteomes" id="UP000702544">
    <property type="component" value="Unassembled WGS sequence"/>
</dbReference>
<comment type="caution">
    <text evidence="2">The sequence shown here is derived from an EMBL/GenBank/DDBJ whole genome shotgun (WGS) entry which is preliminary data.</text>
</comment>
<dbReference type="EMBL" id="JAACAK010000148">
    <property type="protein sequence ID" value="NIR76740.1"/>
    <property type="molecule type" value="Genomic_DNA"/>
</dbReference>